<protein>
    <submittedName>
        <fullName evidence="2">Uncharacterized protein</fullName>
    </submittedName>
</protein>
<accession>X6L9C9</accession>
<keyword evidence="3" id="KW-1185">Reference proteome</keyword>
<keyword evidence="1" id="KW-0472">Membrane</keyword>
<dbReference type="AlphaFoldDB" id="X6L9C9"/>
<feature type="transmembrane region" description="Helical" evidence="1">
    <location>
        <begin position="122"/>
        <end position="142"/>
    </location>
</feature>
<name>X6L9C9_RETFI</name>
<dbReference type="Proteomes" id="UP000023152">
    <property type="component" value="Unassembled WGS sequence"/>
</dbReference>
<organism evidence="2 3">
    <name type="scientific">Reticulomyxa filosa</name>
    <dbReference type="NCBI Taxonomy" id="46433"/>
    <lineage>
        <taxon>Eukaryota</taxon>
        <taxon>Sar</taxon>
        <taxon>Rhizaria</taxon>
        <taxon>Retaria</taxon>
        <taxon>Foraminifera</taxon>
        <taxon>Monothalamids</taxon>
        <taxon>Reticulomyxidae</taxon>
        <taxon>Reticulomyxa</taxon>
    </lineage>
</organism>
<keyword evidence="1" id="KW-0812">Transmembrane</keyword>
<comment type="caution">
    <text evidence="2">The sequence shown here is derived from an EMBL/GenBank/DDBJ whole genome shotgun (WGS) entry which is preliminary data.</text>
</comment>
<evidence type="ECO:0000256" key="1">
    <source>
        <dbReference type="SAM" id="Phobius"/>
    </source>
</evidence>
<evidence type="ECO:0000313" key="2">
    <source>
        <dbReference type="EMBL" id="ETN97741.1"/>
    </source>
</evidence>
<reference evidence="2 3" key="1">
    <citation type="journal article" date="2013" name="Curr. Biol.">
        <title>The Genome of the Foraminiferan Reticulomyxa filosa.</title>
        <authorList>
            <person name="Glockner G."/>
            <person name="Hulsmann N."/>
            <person name="Schleicher M."/>
            <person name="Noegel A.A."/>
            <person name="Eichinger L."/>
            <person name="Gallinger C."/>
            <person name="Pawlowski J."/>
            <person name="Sierra R."/>
            <person name="Euteneuer U."/>
            <person name="Pillet L."/>
            <person name="Moustafa A."/>
            <person name="Platzer M."/>
            <person name="Groth M."/>
            <person name="Szafranski K."/>
            <person name="Schliwa M."/>
        </authorList>
    </citation>
    <scope>NUCLEOTIDE SEQUENCE [LARGE SCALE GENOMIC DNA]</scope>
</reference>
<dbReference type="EMBL" id="ASPP01048766">
    <property type="protein sequence ID" value="ETN97741.1"/>
    <property type="molecule type" value="Genomic_DNA"/>
</dbReference>
<keyword evidence="1" id="KW-1133">Transmembrane helix</keyword>
<proteinExistence type="predicted"/>
<evidence type="ECO:0000313" key="3">
    <source>
        <dbReference type="Proteomes" id="UP000023152"/>
    </source>
</evidence>
<sequence>MFCWLVYVSGGVLDNLAVVFPYHYHYDKIRDKVQVLSKNNEPKMLEYSWWTQELISKKRDYNNRFSDWLYKIINDDKAFVGRSSCIYALSGFDFLWSTKTMVCKVYVINQNRIVLYRPFFCIYAYVHICIYTCVNFVMFFLAEKKKET</sequence>
<gene>
    <name evidence="2" type="ORF">RFI_39786</name>
</gene>